<protein>
    <recommendedName>
        <fullName evidence="5">Trans-sialidase</fullName>
    </recommendedName>
</protein>
<keyword evidence="1" id="KW-0812">Transmembrane</keyword>
<evidence type="ECO:0000256" key="2">
    <source>
        <dbReference type="SAM" id="SignalP"/>
    </source>
</evidence>
<feature type="transmembrane region" description="Helical" evidence="1">
    <location>
        <begin position="40"/>
        <end position="61"/>
    </location>
</feature>
<evidence type="ECO:0000313" key="4">
    <source>
        <dbReference type="Proteomes" id="UP000017861"/>
    </source>
</evidence>
<comment type="caution">
    <text evidence="3">The sequence shown here is derived from an EMBL/GenBank/DDBJ whole genome shotgun (WGS) entry which is preliminary data.</text>
</comment>
<dbReference type="OrthoDB" id="10483548at2759"/>
<name>V5AIZ3_TRYCR</name>
<evidence type="ECO:0000313" key="3">
    <source>
        <dbReference type="EMBL" id="ESS60590.1"/>
    </source>
</evidence>
<dbReference type="Proteomes" id="UP000017861">
    <property type="component" value="Unassembled WGS sequence"/>
</dbReference>
<keyword evidence="2" id="KW-0732">Signal</keyword>
<dbReference type="EMBL" id="AYLP01000438">
    <property type="protein sequence ID" value="ESS60590.1"/>
    <property type="molecule type" value="Genomic_DNA"/>
</dbReference>
<evidence type="ECO:0008006" key="5">
    <source>
        <dbReference type="Google" id="ProtNLM"/>
    </source>
</evidence>
<organism evidence="3 4">
    <name type="scientific">Trypanosoma cruzi Dm28c</name>
    <dbReference type="NCBI Taxonomy" id="1416333"/>
    <lineage>
        <taxon>Eukaryota</taxon>
        <taxon>Discoba</taxon>
        <taxon>Euglenozoa</taxon>
        <taxon>Kinetoplastea</taxon>
        <taxon>Metakinetoplastina</taxon>
        <taxon>Trypanosomatida</taxon>
        <taxon>Trypanosomatidae</taxon>
        <taxon>Trypanosoma</taxon>
        <taxon>Schizotrypanum</taxon>
    </lineage>
</organism>
<gene>
    <name evidence="3" type="ORF">TCDM_11879</name>
</gene>
<keyword evidence="1" id="KW-0472">Membrane</keyword>
<dbReference type="AlphaFoldDB" id="V5AIZ3"/>
<dbReference type="VEuPathDB" id="TriTrypDB:TCDM_11879"/>
<proteinExistence type="predicted"/>
<evidence type="ECO:0000256" key="1">
    <source>
        <dbReference type="SAM" id="Phobius"/>
    </source>
</evidence>
<feature type="signal peptide" evidence="2">
    <location>
        <begin position="1"/>
        <end position="21"/>
    </location>
</feature>
<feature type="chain" id="PRO_5004732439" description="Trans-sialidase" evidence="2">
    <location>
        <begin position="22"/>
        <end position="82"/>
    </location>
</feature>
<reference evidence="3 4" key="1">
    <citation type="journal article" date="2014" name="Genome Announc.">
        <title>Trypanosoma cruzi Clone Dm28c Draft Genome Sequence.</title>
        <authorList>
            <person name="Grisard E.C."/>
            <person name="Teixeira S.M."/>
            <person name="de Almeida L.G."/>
            <person name="Stoco P.H."/>
            <person name="Gerber A.L."/>
            <person name="Talavera-Lopez C."/>
            <person name="Lima O.C."/>
            <person name="Andersson B."/>
            <person name="de Vasconcelos A.T."/>
        </authorList>
    </citation>
    <scope>NUCLEOTIDE SEQUENCE [LARGE SCALE GENOMIC DNA]</scope>
    <source>
        <strain evidence="3 4">Dm28c</strain>
    </source>
</reference>
<accession>V5AIZ3</accession>
<sequence>MHLRCTFLFVRLFTCSAPVFTSLPRVSAGTHNHTRTKCTLQWIWMVLLWRVLAVAGGCCFLRGHEGKEERGSAHGKSLLLLA</sequence>
<keyword evidence="1" id="KW-1133">Transmembrane helix</keyword>